<evidence type="ECO:0000256" key="1">
    <source>
        <dbReference type="SAM" id="SignalP"/>
    </source>
</evidence>
<organism evidence="2">
    <name type="scientific">Schistosoma japonicum</name>
    <name type="common">Blood fluke</name>
    <dbReference type="NCBI Taxonomy" id="6182"/>
    <lineage>
        <taxon>Eukaryota</taxon>
        <taxon>Metazoa</taxon>
        <taxon>Spiralia</taxon>
        <taxon>Lophotrochozoa</taxon>
        <taxon>Platyhelminthes</taxon>
        <taxon>Trematoda</taxon>
        <taxon>Digenea</taxon>
        <taxon>Strigeidida</taxon>
        <taxon>Schistosomatoidea</taxon>
        <taxon>Schistosomatidae</taxon>
        <taxon>Schistosoma</taxon>
    </lineage>
</organism>
<reference evidence="2" key="2">
    <citation type="journal article" date="2006" name="PLoS Pathog.">
        <title>New perspectives on host-parasite interplay by comparative transcriptomic and proteomic analyses of Schistosoma japonicum.</title>
        <authorList>
            <person name="Liu F."/>
            <person name="Lu J."/>
            <person name="Hu W."/>
            <person name="Wang S.Y."/>
            <person name="Cui S.J."/>
            <person name="Chi M."/>
            <person name="Yan Q."/>
            <person name="Wang X.R."/>
            <person name="Song H.D."/>
            <person name="Xu X.N."/>
            <person name="Wang J.J."/>
            <person name="Zhang X.L."/>
            <person name="Zhang X."/>
            <person name="Wang Z.Q."/>
            <person name="Xue C.L."/>
            <person name="Brindley P.J."/>
            <person name="McManus D.P."/>
            <person name="Yang P.Y."/>
            <person name="Feng Z."/>
            <person name="Chen Z."/>
            <person name="Han Z.G."/>
        </authorList>
    </citation>
    <scope>NUCLEOTIDE SEQUENCE</scope>
</reference>
<name>Q5DHJ1_SCHJA</name>
<accession>Q5DHJ1</accession>
<feature type="chain" id="PRO_5004255415" evidence="1">
    <location>
        <begin position="19"/>
        <end position="151"/>
    </location>
</feature>
<keyword evidence="1" id="KW-0732">Signal</keyword>
<protein>
    <submittedName>
        <fullName evidence="2">SJCHGC03182 protein</fullName>
    </submittedName>
</protein>
<proteinExistence type="evidence at transcript level"/>
<sequence length="151" mass="18052">MKIALALLFILQLHSIQLQLENDKEHLKNNRMLTTSEKTKKKNKEMNQNLKIMEMMMKNMTGVLTTMTNFVNDVQKQNEIFKTVKKFMTDWKKNNKDKEWIQAIGLKHLFEYELPIMEYIRDRLETVWNATHTLENSLNPIIKINDQLKNV</sequence>
<dbReference type="EMBL" id="AY812983">
    <property type="protein sequence ID" value="AAW24715.1"/>
    <property type="molecule type" value="mRNA"/>
</dbReference>
<evidence type="ECO:0000313" key="2">
    <source>
        <dbReference type="EMBL" id="AAW24715.1"/>
    </source>
</evidence>
<dbReference type="AlphaFoldDB" id="Q5DHJ1"/>
<reference evidence="2" key="1">
    <citation type="submission" date="2004-11" db="EMBL/GenBank/DDBJ databases">
        <title>The full-length cDNA sequences of Schistosoma japonicum genes.</title>
        <authorList>
            <person name="Han Z."/>
        </authorList>
    </citation>
    <scope>NUCLEOTIDE SEQUENCE</scope>
</reference>
<feature type="signal peptide" evidence="1">
    <location>
        <begin position="1"/>
        <end position="18"/>
    </location>
</feature>